<dbReference type="EMBL" id="LXJZ01000185">
    <property type="protein sequence ID" value="OAJ56626.1"/>
    <property type="molecule type" value="Genomic_DNA"/>
</dbReference>
<dbReference type="EMBL" id="LXKA01000335">
    <property type="protein sequence ID" value="OAJ56499.1"/>
    <property type="molecule type" value="Genomic_DNA"/>
</dbReference>
<reference evidence="4 5" key="1">
    <citation type="submission" date="2016-04" db="EMBL/GenBank/DDBJ databases">
        <title>Reclassification of Paraburkholderia panaciterrae (Farh et al. 2015) Dobritsa &amp; Samadpour 2016 as a later homotypic synonym of Paraburkholderia ginsengiterrae (Farh et al. 2015) Dobritsa &amp; Samadpour 2016.</title>
        <authorList>
            <person name="Dobritsa A.P."/>
            <person name="Kutumbaka K."/>
            <person name="Samadpour M."/>
        </authorList>
    </citation>
    <scope>NUCLEOTIDE SEQUENCE [LARGE SCALE GENOMIC DNA]</scope>
    <source>
        <strain evidence="2 5">DCY85</strain>
        <strain evidence="3 4">DCY85-1</strain>
    </source>
</reference>
<dbReference type="RefSeq" id="WP_064269519.1">
    <property type="nucleotide sequence ID" value="NZ_LXJZ01000185.1"/>
</dbReference>
<feature type="transmembrane region" description="Helical" evidence="1">
    <location>
        <begin position="107"/>
        <end position="127"/>
    </location>
</feature>
<dbReference type="OrthoDB" id="6169516at2"/>
<name>A0A1A9N353_9BURK</name>
<evidence type="ECO:0008006" key="6">
    <source>
        <dbReference type="Google" id="ProtNLM"/>
    </source>
</evidence>
<accession>A0A1A9N353</accession>
<proteinExistence type="predicted"/>
<evidence type="ECO:0000256" key="1">
    <source>
        <dbReference type="SAM" id="Phobius"/>
    </source>
</evidence>
<organism evidence="2 5">
    <name type="scientific">Paraburkholderia ginsengiterrae</name>
    <dbReference type="NCBI Taxonomy" id="1462993"/>
    <lineage>
        <taxon>Bacteria</taxon>
        <taxon>Pseudomonadati</taxon>
        <taxon>Pseudomonadota</taxon>
        <taxon>Betaproteobacteria</taxon>
        <taxon>Burkholderiales</taxon>
        <taxon>Burkholderiaceae</taxon>
        <taxon>Paraburkholderia</taxon>
    </lineage>
</organism>
<keyword evidence="1" id="KW-1133">Transmembrane helix</keyword>
<feature type="transmembrane region" description="Helical" evidence="1">
    <location>
        <begin position="139"/>
        <end position="158"/>
    </location>
</feature>
<evidence type="ECO:0000313" key="2">
    <source>
        <dbReference type="EMBL" id="OAJ56499.1"/>
    </source>
</evidence>
<keyword evidence="1" id="KW-0472">Membrane</keyword>
<evidence type="ECO:0000313" key="5">
    <source>
        <dbReference type="Proteomes" id="UP000078116"/>
    </source>
</evidence>
<dbReference type="AlphaFoldDB" id="A0A1A9N353"/>
<gene>
    <name evidence="3" type="ORF">A6V36_33415</name>
    <name evidence="2" type="ORF">A6V37_31700</name>
</gene>
<keyword evidence="4" id="KW-1185">Reference proteome</keyword>
<dbReference type="Proteomes" id="UP000077961">
    <property type="component" value="Unassembled WGS sequence"/>
</dbReference>
<evidence type="ECO:0000313" key="4">
    <source>
        <dbReference type="Proteomes" id="UP000077961"/>
    </source>
</evidence>
<feature type="transmembrane region" description="Helical" evidence="1">
    <location>
        <begin position="73"/>
        <end position="95"/>
    </location>
</feature>
<evidence type="ECO:0000313" key="3">
    <source>
        <dbReference type="EMBL" id="OAJ56626.1"/>
    </source>
</evidence>
<feature type="transmembrane region" description="Helical" evidence="1">
    <location>
        <begin position="20"/>
        <end position="41"/>
    </location>
</feature>
<dbReference type="Proteomes" id="UP000078116">
    <property type="component" value="Unassembled WGS sequence"/>
</dbReference>
<comment type="caution">
    <text evidence="2">The sequence shown here is derived from an EMBL/GenBank/DDBJ whole genome shotgun (WGS) entry which is preliminary data.</text>
</comment>
<dbReference type="STRING" id="1462993.A6V36_33415"/>
<sequence>MELHIHSHHFTRRTPDWRAAVIGGCVAGVVFLVLELVAMWVTGQSLWGPPQMIAAIALGRDALARPATFDPGIMLVALVVHFALSIVFALILAVIMAPFSFDSSIGMASLVGALFGVAVYLVNFYGMTRLFPWFADARGWMSLIAHIVFGLVAADTYLRLERRETDVSGTKATS</sequence>
<protein>
    <recommendedName>
        <fullName evidence="6">Sodium:proline symporter</fullName>
    </recommendedName>
</protein>
<keyword evidence="1" id="KW-0812">Transmembrane</keyword>